<accession>A0A087AGU7</accession>
<dbReference type="OrthoDB" id="3227392at2"/>
<dbReference type="RefSeq" id="WP_024540374.1">
    <property type="nucleotide sequence ID" value="NZ_JGYU01000002.1"/>
</dbReference>
<dbReference type="AlphaFoldDB" id="A0A087AGU7"/>
<organism evidence="1 2">
    <name type="scientific">Bifidobacterium choerinum</name>
    <dbReference type="NCBI Taxonomy" id="35760"/>
    <lineage>
        <taxon>Bacteria</taxon>
        <taxon>Bacillati</taxon>
        <taxon>Actinomycetota</taxon>
        <taxon>Actinomycetes</taxon>
        <taxon>Bifidobacteriales</taxon>
        <taxon>Bifidobacteriaceae</taxon>
        <taxon>Bifidobacterium</taxon>
    </lineage>
</organism>
<evidence type="ECO:0000313" key="2">
    <source>
        <dbReference type="Proteomes" id="UP000028995"/>
    </source>
</evidence>
<proteinExistence type="predicted"/>
<gene>
    <name evidence="1" type="ORF">BCHO_0077</name>
</gene>
<name>A0A087AGU7_9BIFI</name>
<protein>
    <submittedName>
        <fullName evidence="1">Uncharacterized protein</fullName>
    </submittedName>
</protein>
<dbReference type="EMBL" id="JGYU01000002">
    <property type="protein sequence ID" value="KFI57997.1"/>
    <property type="molecule type" value="Genomic_DNA"/>
</dbReference>
<evidence type="ECO:0000313" key="1">
    <source>
        <dbReference type="EMBL" id="KFI57997.1"/>
    </source>
</evidence>
<keyword evidence="2" id="KW-1185">Reference proteome</keyword>
<comment type="caution">
    <text evidence="1">The sequence shown here is derived from an EMBL/GenBank/DDBJ whole genome shotgun (WGS) entry which is preliminary data.</text>
</comment>
<dbReference type="Proteomes" id="UP000028995">
    <property type="component" value="Unassembled WGS sequence"/>
</dbReference>
<reference evidence="1 2" key="1">
    <citation type="submission" date="2014-03" db="EMBL/GenBank/DDBJ databases">
        <title>Genomics of Bifidobacteria.</title>
        <authorList>
            <person name="Ventura M."/>
            <person name="Milani C."/>
            <person name="Lugli G.A."/>
        </authorList>
    </citation>
    <scope>NUCLEOTIDE SEQUENCE [LARGE SCALE GENOMIC DNA]</scope>
    <source>
        <strain evidence="1 2">LMG 10510</strain>
    </source>
</reference>
<sequence length="387" mass="43667">MEKPFITEAEFLELGRTEISTAKALKEALHVFQPQVTLTDEGAKKLYRNIQLSLFATRIKDAEKGKKREDDETIAGWLDKGFPTFRYGHAGNFLVPDPKDDFNWNRPWDDIEHPSEEDRAQLHREYETLCNEGALSTPVMLIQINWSGIGWNNNAPFWYNILNHGGVDGEKDGVKCMAGRLPKIWHTIVDNGYEDTFRGAYVTDFYKPFSTPKSGTFEEAFKGATLGAYLHDDDAAKAKWNTNLDNSDYAVLRRFATLESGDDFTGNIDPQLNLLTLLYMAMFVQLCEEAKMLHIEHPIMVPWGRIPQSGLETSTAKAEGSETFPLPAELPFLDGKSVEVAFADTFMQHNSNGNGHMGGWLETEALSTFSTIRDMKADWKAEYGDKA</sequence>